<dbReference type="SUPFAM" id="SSF89447">
    <property type="entry name" value="AbrB/MazE/MraZ-like"/>
    <property type="match status" value="1"/>
</dbReference>
<sequence>MFDIAVTRMSSKGQIVIPVEMRECFKKGEKLMIIRDDERILMAKASSLSTELKDDLEFARRTEAAFKRYKKGEFNEMPFEEFMKEAKKW</sequence>
<dbReference type="Proteomes" id="UP000230864">
    <property type="component" value="Unassembled WGS sequence"/>
</dbReference>
<gene>
    <name evidence="2" type="ORF">COS25_01835</name>
</gene>
<reference evidence="3" key="1">
    <citation type="submission" date="2017-09" db="EMBL/GenBank/DDBJ databases">
        <title>Depth-based differentiation of microbial function through sediment-hosted aquifers and enrichment of novel symbionts in the deep terrestrial subsurface.</title>
        <authorList>
            <person name="Probst A.J."/>
            <person name="Ladd B."/>
            <person name="Jarett J.K."/>
            <person name="Geller-Mcgrath D.E."/>
            <person name="Sieber C.M.K."/>
            <person name="Emerson J.B."/>
            <person name="Anantharaman K."/>
            <person name="Thomas B.C."/>
            <person name="Malmstrom R."/>
            <person name="Stieglmeier M."/>
            <person name="Klingl A."/>
            <person name="Woyke T."/>
            <person name="Ryan C.M."/>
            <person name="Banfield J.F."/>
        </authorList>
    </citation>
    <scope>NUCLEOTIDE SEQUENCE [LARGE SCALE GENOMIC DNA]</scope>
</reference>
<evidence type="ECO:0000313" key="3">
    <source>
        <dbReference type="Proteomes" id="UP000230864"/>
    </source>
</evidence>
<dbReference type="InterPro" id="IPR007159">
    <property type="entry name" value="SpoVT-AbrB_dom"/>
</dbReference>
<dbReference type="EMBL" id="PETZ01000037">
    <property type="protein sequence ID" value="PIV45062.1"/>
    <property type="molecule type" value="Genomic_DNA"/>
</dbReference>
<dbReference type="GO" id="GO:0003677">
    <property type="term" value="F:DNA binding"/>
    <property type="evidence" value="ECO:0007669"/>
    <property type="project" value="InterPro"/>
</dbReference>
<dbReference type="InterPro" id="IPR037914">
    <property type="entry name" value="SpoVT-AbrB_sf"/>
</dbReference>
<dbReference type="AlphaFoldDB" id="A0A2M7D9A0"/>
<dbReference type="SMART" id="SM00966">
    <property type="entry name" value="SpoVT_AbrB"/>
    <property type="match status" value="1"/>
</dbReference>
<dbReference type="Gene3D" id="2.10.260.10">
    <property type="match status" value="1"/>
</dbReference>
<accession>A0A2M7D9A0</accession>
<evidence type="ECO:0000259" key="1">
    <source>
        <dbReference type="SMART" id="SM00966"/>
    </source>
</evidence>
<name>A0A2M7D9A0_9BACT</name>
<protein>
    <submittedName>
        <fullName evidence="2">AbrB family transcriptional regulator</fullName>
    </submittedName>
</protein>
<proteinExistence type="predicted"/>
<feature type="domain" description="SpoVT-AbrB" evidence="1">
    <location>
        <begin position="7"/>
        <end position="50"/>
    </location>
</feature>
<organism evidence="2 3">
    <name type="scientific">Candidatus Nealsonbacteria bacterium CG02_land_8_20_14_3_00_37_10</name>
    <dbReference type="NCBI Taxonomy" id="1974699"/>
    <lineage>
        <taxon>Bacteria</taxon>
        <taxon>Candidatus Nealsoniibacteriota</taxon>
    </lineage>
</organism>
<comment type="caution">
    <text evidence="2">The sequence shown here is derived from an EMBL/GenBank/DDBJ whole genome shotgun (WGS) entry which is preliminary data.</text>
</comment>
<evidence type="ECO:0000313" key="2">
    <source>
        <dbReference type="EMBL" id="PIV45062.1"/>
    </source>
</evidence>